<dbReference type="EMBL" id="JAQQWK010000014">
    <property type="protein sequence ID" value="KAK8016177.1"/>
    <property type="molecule type" value="Genomic_DNA"/>
</dbReference>
<evidence type="ECO:0000256" key="10">
    <source>
        <dbReference type="SAM" id="Phobius"/>
    </source>
</evidence>
<sequence length="820" mass="92631">MPFFNLRKRNDHTEVTPQTSSDDAGATGVEALNHLQTFEKLHKLDPNLPLEELNDVGAVLATGNLEKGVEVEATLLEENSPYPEVSKARPYATNRCLNAHIPDQVRAAVRNYDEEMPANTVRAWVIGMLLCTIGSAVNMLFSLRNPGVSVTTYVIQLVAYPLGLGWDLVFPDRVFNVFGLKFNLKPGKFNYKEHVVITVMSNAAYGGGFLYATDVLIAQEFWYKQHFGWGFQLLLGITTLCTGFGLAGLARRFLVWPAAMIWPSTLVNAQLFYTLHDRPPVDPAKTNGWKTNKYKYFLIVFAASFVWYWFPGWIFQGLSYFTFVCWAKPDNVVVNKLFGGLHGYGLIPLTFDWTVISGYALSPLIPPWHAIANTLAGVFIMFEIVSIGLHFNNVWYGQYFVPQSSSSFDNTGAKYNVSKVLDANLQFVEKAYHEYSPLFLSTQFALCYGLSFAAVSAVIVHTALYHGKEIWAQWKQARHQEDDVHQRLMKKYRDAEDWWYLAVFVVMIGLSFGVVCGWPTGFPAWAYVICMIIPIIWTVPIGIVQAISNIQIGLNVLTEFIIGYMLPGRPLAMMMFKNYGYLCMSQALYFAQDLKLGHYMKVPPRVMFWSQLVAATWSAILQIGVMNWALGNIEGICTDDQKDSYTCPQAGVFYTASVVWGAIGPARMFSPGAMYANLQWFWLVGAVTPVITWFFARRYPKSFWRYVSMPLFFGGSGMIPPATDYNYISWGTFIVGLTFNYWIRKKWSGWWQTYNYVTSAALDCGLIVATVIIFLTLQLTNAQPPQWFGNLDVFNNLDQTGKAISMHVADGETFGPATWK</sequence>
<evidence type="ECO:0000256" key="5">
    <source>
        <dbReference type="ARBA" id="ARBA00022856"/>
    </source>
</evidence>
<feature type="transmembrane region" description="Helical" evidence="10">
    <location>
        <begin position="296"/>
        <end position="321"/>
    </location>
</feature>
<evidence type="ECO:0000313" key="12">
    <source>
        <dbReference type="Proteomes" id="UP001444661"/>
    </source>
</evidence>
<keyword evidence="5" id="KW-0571">Peptide transport</keyword>
<dbReference type="Pfam" id="PF03169">
    <property type="entry name" value="OPT"/>
    <property type="match status" value="1"/>
</dbReference>
<name>A0ABR1RN05_9PEZI</name>
<evidence type="ECO:0000256" key="3">
    <source>
        <dbReference type="ARBA" id="ARBA00022448"/>
    </source>
</evidence>
<comment type="subcellular location">
    <subcellularLocation>
        <location evidence="1">Membrane</location>
        <topology evidence="1">Multi-pass membrane protein</topology>
    </subcellularLocation>
</comment>
<dbReference type="Proteomes" id="UP001444661">
    <property type="component" value="Unassembled WGS sequence"/>
</dbReference>
<feature type="transmembrane region" description="Helical" evidence="10">
    <location>
        <begin position="556"/>
        <end position="576"/>
    </location>
</feature>
<feature type="transmembrane region" description="Helical" evidence="10">
    <location>
        <begin position="153"/>
        <end position="175"/>
    </location>
</feature>
<feature type="transmembrane region" description="Helical" evidence="10">
    <location>
        <begin position="121"/>
        <end position="141"/>
    </location>
</feature>
<feature type="transmembrane region" description="Helical" evidence="10">
    <location>
        <begin position="703"/>
        <end position="719"/>
    </location>
</feature>
<evidence type="ECO:0000313" key="11">
    <source>
        <dbReference type="EMBL" id="KAK8016177.1"/>
    </source>
</evidence>
<feature type="transmembrane region" description="Helical" evidence="10">
    <location>
        <begin position="725"/>
        <end position="743"/>
    </location>
</feature>
<feature type="transmembrane region" description="Helical" evidence="10">
    <location>
        <begin position="680"/>
        <end position="696"/>
    </location>
</feature>
<feature type="transmembrane region" description="Helical" evidence="10">
    <location>
        <begin position="608"/>
        <end position="630"/>
    </location>
</feature>
<keyword evidence="3" id="KW-0813">Transport</keyword>
<evidence type="ECO:0000256" key="4">
    <source>
        <dbReference type="ARBA" id="ARBA00022692"/>
    </source>
</evidence>
<comment type="caution">
    <text evidence="11">The sequence shown here is derived from an EMBL/GenBank/DDBJ whole genome shotgun (WGS) entry which is preliminary data.</text>
</comment>
<dbReference type="NCBIfam" id="TIGR00727">
    <property type="entry name" value="ISP4_OPT"/>
    <property type="match status" value="1"/>
</dbReference>
<keyword evidence="7 10" id="KW-1133">Transmembrane helix</keyword>
<protein>
    <recommendedName>
        <fullName evidence="13">Sexual differentiation process protein isp4</fullName>
    </recommendedName>
</protein>
<gene>
    <name evidence="11" type="ORF">PG993_014366</name>
</gene>
<feature type="transmembrane region" description="Helical" evidence="10">
    <location>
        <begin position="755"/>
        <end position="777"/>
    </location>
</feature>
<proteinExistence type="inferred from homology"/>
<evidence type="ECO:0000256" key="8">
    <source>
        <dbReference type="ARBA" id="ARBA00023136"/>
    </source>
</evidence>
<evidence type="ECO:0000256" key="7">
    <source>
        <dbReference type="ARBA" id="ARBA00022989"/>
    </source>
</evidence>
<evidence type="ECO:0008006" key="13">
    <source>
        <dbReference type="Google" id="ProtNLM"/>
    </source>
</evidence>
<dbReference type="InterPro" id="IPR004813">
    <property type="entry name" value="OPT"/>
</dbReference>
<keyword evidence="12" id="KW-1185">Reference proteome</keyword>
<organism evidence="11 12">
    <name type="scientific">Apiospora rasikravindrae</name>
    <dbReference type="NCBI Taxonomy" id="990691"/>
    <lineage>
        <taxon>Eukaryota</taxon>
        <taxon>Fungi</taxon>
        <taxon>Dikarya</taxon>
        <taxon>Ascomycota</taxon>
        <taxon>Pezizomycotina</taxon>
        <taxon>Sordariomycetes</taxon>
        <taxon>Xylariomycetidae</taxon>
        <taxon>Amphisphaeriales</taxon>
        <taxon>Apiosporaceae</taxon>
        <taxon>Apiospora</taxon>
    </lineage>
</organism>
<reference evidence="11 12" key="1">
    <citation type="submission" date="2023-01" db="EMBL/GenBank/DDBJ databases">
        <title>Analysis of 21 Apiospora genomes using comparative genomics revels a genus with tremendous synthesis potential of carbohydrate active enzymes and secondary metabolites.</title>
        <authorList>
            <person name="Sorensen T."/>
        </authorList>
    </citation>
    <scope>NUCLEOTIDE SEQUENCE [LARGE SCALE GENOMIC DNA]</scope>
    <source>
        <strain evidence="11 12">CBS 33761</strain>
    </source>
</reference>
<keyword evidence="4 10" id="KW-0812">Transmembrane</keyword>
<feature type="transmembrane region" description="Helical" evidence="10">
    <location>
        <begin position="341"/>
        <end position="361"/>
    </location>
</feature>
<comment type="similarity">
    <text evidence="2">Belongs to the oligopeptide OPT transporter family.</text>
</comment>
<feature type="transmembrane region" description="Helical" evidence="10">
    <location>
        <begin position="498"/>
        <end position="518"/>
    </location>
</feature>
<dbReference type="InterPro" id="IPR004648">
    <property type="entry name" value="Oligpept_transpt"/>
</dbReference>
<evidence type="ECO:0000256" key="2">
    <source>
        <dbReference type="ARBA" id="ARBA00008807"/>
    </source>
</evidence>
<feature type="transmembrane region" description="Helical" evidence="10">
    <location>
        <begin position="524"/>
        <end position="544"/>
    </location>
</feature>
<feature type="region of interest" description="Disordered" evidence="9">
    <location>
        <begin position="1"/>
        <end position="25"/>
    </location>
</feature>
<accession>A0ABR1RN05</accession>
<feature type="compositionally biased region" description="Basic residues" evidence="9">
    <location>
        <begin position="1"/>
        <end position="10"/>
    </location>
</feature>
<feature type="transmembrane region" description="Helical" evidence="10">
    <location>
        <begin position="651"/>
        <end position="668"/>
    </location>
</feature>
<feature type="transmembrane region" description="Helical" evidence="10">
    <location>
        <begin position="368"/>
        <end position="391"/>
    </location>
</feature>
<keyword evidence="6" id="KW-0653">Protein transport</keyword>
<feature type="transmembrane region" description="Helical" evidence="10">
    <location>
        <begin position="195"/>
        <end position="217"/>
    </location>
</feature>
<feature type="transmembrane region" description="Helical" evidence="10">
    <location>
        <begin position="229"/>
        <end position="247"/>
    </location>
</feature>
<dbReference type="PANTHER" id="PTHR22601">
    <property type="entry name" value="ISP4 LIKE PROTEIN"/>
    <property type="match status" value="1"/>
</dbReference>
<dbReference type="NCBIfam" id="TIGR00728">
    <property type="entry name" value="OPT_sfam"/>
    <property type="match status" value="1"/>
</dbReference>
<evidence type="ECO:0000256" key="6">
    <source>
        <dbReference type="ARBA" id="ARBA00022927"/>
    </source>
</evidence>
<feature type="transmembrane region" description="Helical" evidence="10">
    <location>
        <begin position="443"/>
        <end position="465"/>
    </location>
</feature>
<evidence type="ECO:0000256" key="9">
    <source>
        <dbReference type="SAM" id="MobiDB-lite"/>
    </source>
</evidence>
<keyword evidence="8 10" id="KW-0472">Membrane</keyword>
<evidence type="ECO:0000256" key="1">
    <source>
        <dbReference type="ARBA" id="ARBA00004141"/>
    </source>
</evidence>